<dbReference type="InterPro" id="IPR031322">
    <property type="entry name" value="Shikimate/glucono_kinase"/>
</dbReference>
<dbReference type="InterPro" id="IPR027417">
    <property type="entry name" value="P-loop_NTPase"/>
</dbReference>
<dbReference type="InterPro" id="IPR052922">
    <property type="entry name" value="Cytidylate_Kinase-2"/>
</dbReference>
<dbReference type="Gene3D" id="3.40.50.300">
    <property type="entry name" value="P-loop containing nucleotide triphosphate hydrolases"/>
    <property type="match status" value="1"/>
</dbReference>
<dbReference type="Proteomes" id="UP001527202">
    <property type="component" value="Unassembled WGS sequence"/>
</dbReference>
<proteinExistence type="predicted"/>
<dbReference type="EMBL" id="JAMDMJ010000037">
    <property type="protein sequence ID" value="MCY9598945.1"/>
    <property type="molecule type" value="Genomic_DNA"/>
</dbReference>
<comment type="caution">
    <text evidence="1">The sequence shown here is derived from an EMBL/GenBank/DDBJ whole genome shotgun (WGS) entry which is preliminary data.</text>
</comment>
<organism evidence="1 2">
    <name type="scientific">Paenibacillus chitinolyticus</name>
    <dbReference type="NCBI Taxonomy" id="79263"/>
    <lineage>
        <taxon>Bacteria</taxon>
        <taxon>Bacillati</taxon>
        <taxon>Bacillota</taxon>
        <taxon>Bacilli</taxon>
        <taxon>Bacillales</taxon>
        <taxon>Paenibacillaceae</taxon>
        <taxon>Paenibacillus</taxon>
    </lineage>
</organism>
<dbReference type="PANTHER" id="PTHR37816">
    <property type="entry name" value="YALI0E33011P"/>
    <property type="match status" value="1"/>
</dbReference>
<name>A0ABT4FKD2_9BACL</name>
<dbReference type="PANTHER" id="PTHR37816:SF2">
    <property type="entry name" value="DNA TOPOLOGY MODULATION PROTEIN FLAR-RELATED PROTEIN"/>
    <property type="match status" value="1"/>
</dbReference>
<dbReference type="GeneID" id="95378475"/>
<sequence>MKRIHIIGSVGSGKTTLARRLSSELGLPFYELDNVVWKRTPAGDVRRTEEERDACLAGIIGADDWITEGAHQAGWIGPCLEHAERIVFLDTPYFTRLRRIISRFIRQKTGQEQANYKPTWTILWKMFCWNHQFQREGRLKAMELLKTYGDKVLVLKDNRLPHASILADAREGKQIGAQTDVLP</sequence>
<keyword evidence="2" id="KW-1185">Reference proteome</keyword>
<dbReference type="SUPFAM" id="SSF52540">
    <property type="entry name" value="P-loop containing nucleoside triphosphate hydrolases"/>
    <property type="match status" value="1"/>
</dbReference>
<reference evidence="1 2" key="1">
    <citation type="submission" date="2022-05" db="EMBL/GenBank/DDBJ databases">
        <title>Genome Sequencing of Bee-Associated Microbes.</title>
        <authorList>
            <person name="Dunlap C."/>
        </authorList>
    </citation>
    <scope>NUCLEOTIDE SEQUENCE [LARGE SCALE GENOMIC DNA]</scope>
    <source>
        <strain evidence="1 2">NRRL B-23120</strain>
    </source>
</reference>
<accession>A0ABT4FKD2</accession>
<evidence type="ECO:0000313" key="2">
    <source>
        <dbReference type="Proteomes" id="UP001527202"/>
    </source>
</evidence>
<dbReference type="Pfam" id="PF01202">
    <property type="entry name" value="SKI"/>
    <property type="match status" value="1"/>
</dbReference>
<evidence type="ECO:0000313" key="1">
    <source>
        <dbReference type="EMBL" id="MCY9598945.1"/>
    </source>
</evidence>
<protein>
    <submittedName>
        <fullName evidence="1">DNA topology modulation protein FlaR</fullName>
    </submittedName>
</protein>
<dbReference type="RefSeq" id="WP_042234772.1">
    <property type="nucleotide sequence ID" value="NZ_CP026520.1"/>
</dbReference>
<gene>
    <name evidence="1" type="ORF">M5X16_24610</name>
</gene>